<dbReference type="STRING" id="441112.SAMN04488094_10472"/>
<organism evidence="1 2">
    <name type="scientific">Tropicimonas isoalkanivorans</name>
    <dbReference type="NCBI Taxonomy" id="441112"/>
    <lineage>
        <taxon>Bacteria</taxon>
        <taxon>Pseudomonadati</taxon>
        <taxon>Pseudomonadota</taxon>
        <taxon>Alphaproteobacteria</taxon>
        <taxon>Rhodobacterales</taxon>
        <taxon>Roseobacteraceae</taxon>
        <taxon>Tropicimonas</taxon>
    </lineage>
</organism>
<name>A0A1I1IFJ4_9RHOB</name>
<reference evidence="1 2" key="1">
    <citation type="submission" date="2016-10" db="EMBL/GenBank/DDBJ databases">
        <authorList>
            <person name="de Groot N.N."/>
        </authorList>
    </citation>
    <scope>NUCLEOTIDE SEQUENCE [LARGE SCALE GENOMIC DNA]</scope>
    <source>
        <strain evidence="1 2">DSM 19548</strain>
    </source>
</reference>
<sequence>MTRSGLLSLLLTLNLGLSALGFGMARGQVPVAGQMVICTGNGIVTLSVDADGNPVASHTLCPDAALGFWAPVAVQPPAAPRADLALLWHDWPQSASVAVAAVPRNRSARAPPV</sequence>
<dbReference type="Proteomes" id="UP000198728">
    <property type="component" value="Unassembled WGS sequence"/>
</dbReference>
<dbReference type="AlphaFoldDB" id="A0A1I1IFJ4"/>
<dbReference type="EMBL" id="FOLG01000004">
    <property type="protein sequence ID" value="SFC35089.1"/>
    <property type="molecule type" value="Genomic_DNA"/>
</dbReference>
<proteinExistence type="predicted"/>
<protein>
    <recommendedName>
        <fullName evidence="3">DUF2946 domain-containing protein</fullName>
    </recommendedName>
</protein>
<keyword evidence="2" id="KW-1185">Reference proteome</keyword>
<gene>
    <name evidence="1" type="ORF">SAMN04488094_10472</name>
</gene>
<evidence type="ECO:0008006" key="3">
    <source>
        <dbReference type="Google" id="ProtNLM"/>
    </source>
</evidence>
<evidence type="ECO:0000313" key="1">
    <source>
        <dbReference type="EMBL" id="SFC35089.1"/>
    </source>
</evidence>
<accession>A0A1I1IFJ4</accession>
<evidence type="ECO:0000313" key="2">
    <source>
        <dbReference type="Proteomes" id="UP000198728"/>
    </source>
</evidence>